<organism evidence="3 4">
    <name type="scientific">Flavobacterium chuncheonense</name>
    <dbReference type="NCBI Taxonomy" id="2026653"/>
    <lineage>
        <taxon>Bacteria</taxon>
        <taxon>Pseudomonadati</taxon>
        <taxon>Bacteroidota</taxon>
        <taxon>Flavobacteriia</taxon>
        <taxon>Flavobacteriales</taxon>
        <taxon>Flavobacteriaceae</taxon>
        <taxon>Flavobacterium</taxon>
    </lineage>
</organism>
<gene>
    <name evidence="3" type="ORF">ACFS5J_00160</name>
</gene>
<feature type="signal peptide" evidence="1">
    <location>
        <begin position="1"/>
        <end position="22"/>
    </location>
</feature>
<dbReference type="Pfam" id="PF13905">
    <property type="entry name" value="Thioredoxin_8"/>
    <property type="match status" value="1"/>
</dbReference>
<dbReference type="Gene3D" id="3.40.30.10">
    <property type="entry name" value="Glutaredoxin"/>
    <property type="match status" value="1"/>
</dbReference>
<sequence>MMFKNYLLYLLPLSIASLFSLNSCEKVFEPDNYVAYFGGEIINPQENYVLFLKDDTIIDTLFLDENNRFLHKFDSLTPGLYTFRHNPEYQYVYFDKNDSLMIRLNAYDFDNSLAFCGRGDEKNNFLIDLFLKNEESKAQLYDILEKPQDQFITSIDSSFNKAKSFYLKRKAQIGWSEDFDNVAQASLNFNYYYKKELYPYAHKYKTGECILKKLPDNFYSYRNNINYNDNNLANFSPFVKYVTVMLNNITYKNCKGEHFDEMSLDNNIAKLNIVDTLIENQKIKNIVLNNVAYMYLLEDQNMYNNKKFIDRYLELSTDKEQQQEVSQIYNSVQNLKIGNPLPKISLIDSLSNPIDIADLTHNKRTVVFFWTSHADSHLRISHKKIQAIQLQHPELNFVAVNINDTKDTWMHELKKYNFKGVTELHANDFEEIKKQWVITKIHRTILLNPDGTIENAFANLFDIHFEKSLNQ</sequence>
<accession>A0ABW5YHD8</accession>
<dbReference type="EMBL" id="JBHUPC010000004">
    <property type="protein sequence ID" value="MFD2890429.1"/>
    <property type="molecule type" value="Genomic_DNA"/>
</dbReference>
<evidence type="ECO:0000313" key="4">
    <source>
        <dbReference type="Proteomes" id="UP001597534"/>
    </source>
</evidence>
<feature type="domain" description="Thioredoxin" evidence="2">
    <location>
        <begin position="335"/>
        <end position="471"/>
    </location>
</feature>
<dbReference type="InterPro" id="IPR036249">
    <property type="entry name" value="Thioredoxin-like_sf"/>
</dbReference>
<evidence type="ECO:0000256" key="1">
    <source>
        <dbReference type="SAM" id="SignalP"/>
    </source>
</evidence>
<keyword evidence="1" id="KW-0732">Signal</keyword>
<dbReference type="PROSITE" id="PS51352">
    <property type="entry name" value="THIOREDOXIN_2"/>
    <property type="match status" value="1"/>
</dbReference>
<keyword evidence="4" id="KW-1185">Reference proteome</keyword>
<evidence type="ECO:0000259" key="2">
    <source>
        <dbReference type="PROSITE" id="PS51352"/>
    </source>
</evidence>
<dbReference type="RefSeq" id="WP_379809863.1">
    <property type="nucleotide sequence ID" value="NZ_JBHUPC010000004.1"/>
</dbReference>
<comment type="caution">
    <text evidence="3">The sequence shown here is derived from an EMBL/GenBank/DDBJ whole genome shotgun (WGS) entry which is preliminary data.</text>
</comment>
<reference evidence="4" key="1">
    <citation type="journal article" date="2019" name="Int. J. Syst. Evol. Microbiol.">
        <title>The Global Catalogue of Microorganisms (GCM) 10K type strain sequencing project: providing services to taxonomists for standard genome sequencing and annotation.</title>
        <authorList>
            <consortium name="The Broad Institute Genomics Platform"/>
            <consortium name="The Broad Institute Genome Sequencing Center for Infectious Disease"/>
            <person name="Wu L."/>
            <person name="Ma J."/>
        </authorList>
    </citation>
    <scope>NUCLEOTIDE SEQUENCE [LARGE SCALE GENOMIC DNA]</scope>
    <source>
        <strain evidence="4">KCTC 22671</strain>
    </source>
</reference>
<feature type="chain" id="PRO_5045891057" evidence="1">
    <location>
        <begin position="23"/>
        <end position="471"/>
    </location>
</feature>
<dbReference type="Proteomes" id="UP001597534">
    <property type="component" value="Unassembled WGS sequence"/>
</dbReference>
<dbReference type="InterPro" id="IPR012336">
    <property type="entry name" value="Thioredoxin-like_fold"/>
</dbReference>
<protein>
    <submittedName>
        <fullName evidence="3">TlpA family protein disulfide reductase</fullName>
    </submittedName>
</protein>
<proteinExistence type="predicted"/>
<evidence type="ECO:0000313" key="3">
    <source>
        <dbReference type="EMBL" id="MFD2890429.1"/>
    </source>
</evidence>
<dbReference type="SUPFAM" id="SSF52833">
    <property type="entry name" value="Thioredoxin-like"/>
    <property type="match status" value="1"/>
</dbReference>
<name>A0ABW5YHD8_9FLAO</name>
<dbReference type="InterPro" id="IPR013766">
    <property type="entry name" value="Thioredoxin_domain"/>
</dbReference>